<evidence type="ECO:0000313" key="1">
    <source>
        <dbReference type="EMBL" id="MPM36222.1"/>
    </source>
</evidence>
<gene>
    <name evidence="1" type="ORF">SDC9_82817</name>
</gene>
<reference evidence="1" key="1">
    <citation type="submission" date="2019-08" db="EMBL/GenBank/DDBJ databases">
        <authorList>
            <person name="Kucharzyk K."/>
            <person name="Murdoch R.W."/>
            <person name="Higgins S."/>
            <person name="Loffler F."/>
        </authorList>
    </citation>
    <scope>NUCLEOTIDE SEQUENCE</scope>
</reference>
<protein>
    <submittedName>
        <fullName evidence="1">Uncharacterized protein</fullName>
    </submittedName>
</protein>
<proteinExistence type="predicted"/>
<organism evidence="1">
    <name type="scientific">bioreactor metagenome</name>
    <dbReference type="NCBI Taxonomy" id="1076179"/>
    <lineage>
        <taxon>unclassified sequences</taxon>
        <taxon>metagenomes</taxon>
        <taxon>ecological metagenomes</taxon>
    </lineage>
</organism>
<dbReference type="AlphaFoldDB" id="A0A644Z5X3"/>
<comment type="caution">
    <text evidence="1">The sequence shown here is derived from an EMBL/GenBank/DDBJ whole genome shotgun (WGS) entry which is preliminary data.</text>
</comment>
<name>A0A644Z5X3_9ZZZZ</name>
<accession>A0A644Z5X3</accession>
<sequence>MKTDGKFKFRIVIDYIMAVAVGISNSSEKQVNILEENNKWNLEKIFVMLQSSPTLTMVKQH</sequence>
<dbReference type="EMBL" id="VSSQ01007538">
    <property type="protein sequence ID" value="MPM36222.1"/>
    <property type="molecule type" value="Genomic_DNA"/>
</dbReference>